<evidence type="ECO:0000259" key="5">
    <source>
        <dbReference type="Pfam" id="PF07992"/>
    </source>
</evidence>
<comment type="cofactor">
    <cofactor evidence="1">
        <name>FAD</name>
        <dbReference type="ChEBI" id="CHEBI:57692"/>
    </cofactor>
</comment>
<dbReference type="Gene3D" id="3.50.50.60">
    <property type="entry name" value="FAD/NAD(P)-binding domain"/>
    <property type="match status" value="2"/>
</dbReference>
<dbReference type="AlphaFoldDB" id="A0A0F3GKH4"/>
<dbReference type="PANTHER" id="PTHR43429">
    <property type="entry name" value="PYRIDINE NUCLEOTIDE-DISULFIDE OXIDOREDUCTASE DOMAIN-CONTAINING"/>
    <property type="match status" value="1"/>
</dbReference>
<dbReference type="PRINTS" id="PR00411">
    <property type="entry name" value="PNDRDTASEI"/>
</dbReference>
<evidence type="ECO:0000256" key="3">
    <source>
        <dbReference type="ARBA" id="ARBA00022630"/>
    </source>
</evidence>
<dbReference type="InterPro" id="IPR041575">
    <property type="entry name" value="Rubredoxin_C"/>
</dbReference>
<dbReference type="Pfam" id="PF07992">
    <property type="entry name" value="Pyr_redox_2"/>
    <property type="match status" value="1"/>
</dbReference>
<dbReference type="GO" id="GO:0016491">
    <property type="term" value="F:oxidoreductase activity"/>
    <property type="evidence" value="ECO:0007669"/>
    <property type="project" value="InterPro"/>
</dbReference>
<protein>
    <submittedName>
        <fullName evidence="7">Nitrite reductase (NAD(P)H) large subunit NirA</fullName>
    </submittedName>
</protein>
<dbReference type="SUPFAM" id="SSF51905">
    <property type="entry name" value="FAD/NAD(P)-binding domain"/>
    <property type="match status" value="2"/>
</dbReference>
<evidence type="ECO:0000259" key="6">
    <source>
        <dbReference type="Pfam" id="PF18267"/>
    </source>
</evidence>
<dbReference type="Gene3D" id="3.30.390.30">
    <property type="match status" value="1"/>
</dbReference>
<dbReference type="InterPro" id="IPR036188">
    <property type="entry name" value="FAD/NAD-bd_sf"/>
</dbReference>
<feature type="domain" description="FAD/NAD(P)-binding" evidence="5">
    <location>
        <begin position="8"/>
        <end position="297"/>
    </location>
</feature>
<comment type="caution">
    <text evidence="7">The sequence shown here is derived from an EMBL/GenBank/DDBJ whole genome shotgun (WGS) entry which is preliminary data.</text>
</comment>
<evidence type="ECO:0000256" key="4">
    <source>
        <dbReference type="ARBA" id="ARBA00022827"/>
    </source>
</evidence>
<evidence type="ECO:0000313" key="8">
    <source>
        <dbReference type="Proteomes" id="UP000033423"/>
    </source>
</evidence>
<evidence type="ECO:0000256" key="2">
    <source>
        <dbReference type="ARBA" id="ARBA00006442"/>
    </source>
</evidence>
<dbReference type="InterPro" id="IPR023753">
    <property type="entry name" value="FAD/NAD-binding_dom"/>
</dbReference>
<accession>A0A0F3GKH4</accession>
<dbReference type="PRINTS" id="PR00368">
    <property type="entry name" value="FADPNR"/>
</dbReference>
<evidence type="ECO:0000256" key="1">
    <source>
        <dbReference type="ARBA" id="ARBA00001974"/>
    </source>
</evidence>
<keyword evidence="4" id="KW-0274">FAD</keyword>
<name>A0A0F3GKH4_9BACT</name>
<feature type="domain" description="NADH-rubredoxin oxidoreductase C-terminal" evidence="6">
    <location>
        <begin position="317"/>
        <end position="383"/>
    </location>
</feature>
<dbReference type="PATRIC" id="fig|29290.4.peg.7200"/>
<comment type="similarity">
    <text evidence="2">Belongs to the FAD-dependent oxidoreductase family.</text>
</comment>
<proteinExistence type="inferred from homology"/>
<dbReference type="InterPro" id="IPR050260">
    <property type="entry name" value="FAD-bd_OxRdtase"/>
</dbReference>
<gene>
    <name evidence="7" type="ORF">MBAV_005430</name>
</gene>
<sequence>MSDAVTNRIVIVGGGIAGVSAAEAARKVSAQAAIALISKELYLPYYRINLTRYLAGEVGNKELEIHPAGWYKEKNIDILLGTELSGIDLGNKTLTMTDGSTQPYDKLILTVGSQPFVPAITGADKSNVAVLRTMDDAEFLLNNCQGQTRCVCIGGGLLGLETAGALSKRGVEVTLLEGYNWLLPRQLNQKAGDILQRHISKDFTIHNGVKTREIVGDQRANAVMLDNGTEIATDMVIVTTGVQSNTDLADKVGLKVNNGIIVDDNMRTSDPDVYAAGDAAEHKGIIYGTWVASMSQGSIAGTNAAGQHAEFTGMPRSNMLKVLGYDMFSIGEINPTDGDEVIEGELEDGNYYYFMFRGNLMAGAILLGSIKLSAAIKKTIEKKLDCSKVLSANKGVQDVISFLKNPSA</sequence>
<organism evidence="7 8">
    <name type="scientific">Candidatus Magnetobacterium bavaricum</name>
    <dbReference type="NCBI Taxonomy" id="29290"/>
    <lineage>
        <taxon>Bacteria</taxon>
        <taxon>Pseudomonadati</taxon>
        <taxon>Nitrospirota</taxon>
        <taxon>Thermodesulfovibrionia</taxon>
        <taxon>Thermodesulfovibrionales</taxon>
        <taxon>Candidatus Magnetobacteriaceae</taxon>
        <taxon>Candidatus Magnetobacterium</taxon>
    </lineage>
</organism>
<dbReference type="PANTHER" id="PTHR43429:SF3">
    <property type="entry name" value="NITRITE REDUCTASE [NAD(P)H]"/>
    <property type="match status" value="1"/>
</dbReference>
<keyword evidence="3" id="KW-0285">Flavoprotein</keyword>
<dbReference type="Pfam" id="PF18267">
    <property type="entry name" value="Rubredoxin_C"/>
    <property type="match status" value="1"/>
</dbReference>
<dbReference type="EMBL" id="LACI01002340">
    <property type="protein sequence ID" value="KJU82381.1"/>
    <property type="molecule type" value="Genomic_DNA"/>
</dbReference>
<keyword evidence="8" id="KW-1185">Reference proteome</keyword>
<reference evidence="7 8" key="1">
    <citation type="submission" date="2015-02" db="EMBL/GenBank/DDBJ databases">
        <title>Single-cell genomics of uncultivated deep-branching MTB reveals a conserved set of magnetosome genes.</title>
        <authorList>
            <person name="Kolinko S."/>
            <person name="Richter M."/>
            <person name="Glockner F.O."/>
            <person name="Brachmann A."/>
            <person name="Schuler D."/>
        </authorList>
    </citation>
    <scope>NUCLEOTIDE SEQUENCE [LARGE SCALE GENOMIC DNA]</scope>
    <source>
        <strain evidence="7">TM-1</strain>
    </source>
</reference>
<dbReference type="Proteomes" id="UP000033423">
    <property type="component" value="Unassembled WGS sequence"/>
</dbReference>
<dbReference type="InterPro" id="IPR016156">
    <property type="entry name" value="FAD/NAD-linked_Rdtase_dimer_sf"/>
</dbReference>
<evidence type="ECO:0000313" key="7">
    <source>
        <dbReference type="EMBL" id="KJU82381.1"/>
    </source>
</evidence>